<accession>A0ACC2WKD9</accession>
<evidence type="ECO:0000313" key="2">
    <source>
        <dbReference type="Proteomes" id="UP001230649"/>
    </source>
</evidence>
<keyword evidence="2" id="KW-1185">Reference proteome</keyword>
<gene>
    <name evidence="1" type="ORF">QFC20_002389</name>
</gene>
<sequence>MVESMTDFLEVAFHYILYLRGIYPRETFSRKKMYGVPVWQNRHPLIKGYIAGLLQSVAREMKRGILERITFIVKSSSTNLALERFIFDVAYMDLSKFPTEHDKDSWVLLQAPGQRRMKLLFQAFLTRLAAVETGLADNDPDEDLTYAVVVTCKEGDEPDTRPVVDYTSYDGNPRTAEKQPLYHPPEGPSPWAPALVSDGVHSTLLNTRPPPGHDGGEGNTAKKTTRFDPSREGTGKEGGVREVVRPIRAVETGIVDINLVVQETAEKLSRVRLSSSAGKDDW</sequence>
<proteinExistence type="predicted"/>
<dbReference type="EMBL" id="JASBWS010000016">
    <property type="protein sequence ID" value="KAJ9112208.1"/>
    <property type="molecule type" value="Genomic_DNA"/>
</dbReference>
<reference evidence="1" key="1">
    <citation type="submission" date="2023-04" db="EMBL/GenBank/DDBJ databases">
        <title>Draft Genome sequencing of Naganishia species isolated from polar environments using Oxford Nanopore Technology.</title>
        <authorList>
            <person name="Leo P."/>
            <person name="Venkateswaran K."/>
        </authorList>
    </citation>
    <scope>NUCLEOTIDE SEQUENCE</scope>
    <source>
        <strain evidence="1">MNA-CCFEE 5262</strain>
    </source>
</reference>
<evidence type="ECO:0000313" key="1">
    <source>
        <dbReference type="EMBL" id="KAJ9112208.1"/>
    </source>
</evidence>
<protein>
    <submittedName>
        <fullName evidence="1">Uncharacterized protein</fullName>
    </submittedName>
</protein>
<dbReference type="Proteomes" id="UP001230649">
    <property type="component" value="Unassembled WGS sequence"/>
</dbReference>
<comment type="caution">
    <text evidence="1">The sequence shown here is derived from an EMBL/GenBank/DDBJ whole genome shotgun (WGS) entry which is preliminary data.</text>
</comment>
<organism evidence="1 2">
    <name type="scientific">Naganishia adeliensis</name>
    <dbReference type="NCBI Taxonomy" id="92952"/>
    <lineage>
        <taxon>Eukaryota</taxon>
        <taxon>Fungi</taxon>
        <taxon>Dikarya</taxon>
        <taxon>Basidiomycota</taxon>
        <taxon>Agaricomycotina</taxon>
        <taxon>Tremellomycetes</taxon>
        <taxon>Filobasidiales</taxon>
        <taxon>Filobasidiaceae</taxon>
        <taxon>Naganishia</taxon>
    </lineage>
</organism>
<name>A0ACC2WKD9_9TREE</name>